<gene>
    <name evidence="4" type="ORF">A9Z42_0001840</name>
</gene>
<keyword evidence="3" id="KW-0732">Signal</keyword>
<evidence type="ECO:0000256" key="3">
    <source>
        <dbReference type="SAM" id="SignalP"/>
    </source>
</evidence>
<name>A0A2H2ZS70_TRIPA</name>
<dbReference type="OrthoDB" id="3436787at2759"/>
<evidence type="ECO:0000256" key="1">
    <source>
        <dbReference type="SAM" id="MobiDB-lite"/>
    </source>
</evidence>
<evidence type="ECO:0000313" key="4">
    <source>
        <dbReference type="EMBL" id="OTA08488.1"/>
    </source>
</evidence>
<reference evidence="4 5" key="1">
    <citation type="journal article" date="2015" name="Genome Announc.">
        <title>Genome sequence and annotation of Trichoderma parareesei, the ancestor of the cellulase producer Trichoderma reesei.</title>
        <authorList>
            <person name="Yang D."/>
            <person name="Pomraning K."/>
            <person name="Kopchinskiy A."/>
            <person name="Karimi Aghcheh R."/>
            <person name="Atanasova L."/>
            <person name="Chenthamara K."/>
            <person name="Baker S.E."/>
            <person name="Zhang R."/>
            <person name="Shen Q."/>
            <person name="Freitag M."/>
            <person name="Kubicek C.P."/>
            <person name="Druzhinina I.S."/>
        </authorList>
    </citation>
    <scope>NUCLEOTIDE SEQUENCE [LARGE SCALE GENOMIC DNA]</scope>
    <source>
        <strain evidence="4 5">CBS 125925</strain>
    </source>
</reference>
<keyword evidence="2" id="KW-0472">Membrane</keyword>
<dbReference type="AlphaFoldDB" id="A0A2H2ZS70"/>
<feature type="compositionally biased region" description="Polar residues" evidence="1">
    <location>
        <begin position="530"/>
        <end position="549"/>
    </location>
</feature>
<evidence type="ECO:0000256" key="2">
    <source>
        <dbReference type="SAM" id="Phobius"/>
    </source>
</evidence>
<sequence>MRRSIRTRLSFAPVIALAALVEADLNYVTDLEIYSLLAPCVSDAISYNIATLTYGTVCGDSETELQSCACSNTERFNSITSSISRDVRNSCGSTATEDQQSASSVMAKYCNQDLPITFSTPTKNVVEAYITDLSQINYLPQCAQSALSQAVMGDNISRCPEAANLFAPCVCGKGGIPSQVSDVISKSVRYSCSNGGDITAAQDFYNEYCAMNNGTTTFTQPPGPPGDMTYHITALPQFKSLRSCAQSGVASAILDATAVFATNTRLVQQTAIYCATGPQALASCVCIKSGMSRKILSTLTSNVKWNCDNTATADVTSALDVFAVYCSAAEKETVLSITDTATETYLHPTNRVSSFSASPSETGTGGSSSDGGNSSDNGGQDGSSSDGSGGSSSGSSSKTNSINKTAVIAACVLAGVVLIAAIAAVAFFVRRKRNKNKGEQLPAVDGPHLQGPPELENTAKMGPNVAVVPELHSTERQELQGSTRAPVSELPPNYGTPRPELQGSGEYKPPVSPVHGGGYQTPHSPYHGHQQGTVTVSPATPNTYGTGWQSGPVAETYELDSATWKAS</sequence>
<dbReference type="EMBL" id="LFMI01000855">
    <property type="protein sequence ID" value="OTA08488.1"/>
    <property type="molecule type" value="Genomic_DNA"/>
</dbReference>
<dbReference type="Proteomes" id="UP000219286">
    <property type="component" value="Unassembled WGS sequence"/>
</dbReference>
<organism evidence="4 5">
    <name type="scientific">Trichoderma parareesei</name>
    <name type="common">Filamentous fungus</name>
    <dbReference type="NCBI Taxonomy" id="858221"/>
    <lineage>
        <taxon>Eukaryota</taxon>
        <taxon>Fungi</taxon>
        <taxon>Dikarya</taxon>
        <taxon>Ascomycota</taxon>
        <taxon>Pezizomycotina</taxon>
        <taxon>Sordariomycetes</taxon>
        <taxon>Hypocreomycetidae</taxon>
        <taxon>Hypocreales</taxon>
        <taxon>Hypocreaceae</taxon>
        <taxon>Trichoderma</taxon>
    </lineage>
</organism>
<keyword evidence="2" id="KW-1133">Transmembrane helix</keyword>
<evidence type="ECO:0000313" key="5">
    <source>
        <dbReference type="Proteomes" id="UP000219286"/>
    </source>
</evidence>
<feature type="chain" id="PRO_5013736096" evidence="3">
    <location>
        <begin position="24"/>
        <end position="567"/>
    </location>
</feature>
<comment type="caution">
    <text evidence="4">The sequence shown here is derived from an EMBL/GenBank/DDBJ whole genome shotgun (WGS) entry which is preliminary data.</text>
</comment>
<feature type="region of interest" description="Disordered" evidence="1">
    <location>
        <begin position="475"/>
        <end position="551"/>
    </location>
</feature>
<feature type="transmembrane region" description="Helical" evidence="2">
    <location>
        <begin position="406"/>
        <end position="429"/>
    </location>
</feature>
<accession>A0A2H2ZS70</accession>
<proteinExistence type="predicted"/>
<keyword evidence="2" id="KW-0812">Transmembrane</keyword>
<protein>
    <submittedName>
        <fullName evidence="4">Uncharacterized protein</fullName>
    </submittedName>
</protein>
<keyword evidence="5" id="KW-1185">Reference proteome</keyword>
<feature type="compositionally biased region" description="Low complexity" evidence="1">
    <location>
        <begin position="370"/>
        <end position="386"/>
    </location>
</feature>
<feature type="signal peptide" evidence="3">
    <location>
        <begin position="1"/>
        <end position="23"/>
    </location>
</feature>
<feature type="region of interest" description="Disordered" evidence="1">
    <location>
        <begin position="350"/>
        <end position="399"/>
    </location>
</feature>